<gene>
    <name evidence="2" type="ORF">FUAX_29390</name>
</gene>
<accession>A0AAU9CYG3</accession>
<dbReference type="Proteomes" id="UP001348817">
    <property type="component" value="Chromosome"/>
</dbReference>
<organism evidence="2 3">
    <name type="scientific">Fulvitalea axinellae</name>
    <dbReference type="NCBI Taxonomy" id="1182444"/>
    <lineage>
        <taxon>Bacteria</taxon>
        <taxon>Pseudomonadati</taxon>
        <taxon>Bacteroidota</taxon>
        <taxon>Cytophagia</taxon>
        <taxon>Cytophagales</taxon>
        <taxon>Persicobacteraceae</taxon>
        <taxon>Fulvitalea</taxon>
    </lineage>
</organism>
<dbReference type="RefSeq" id="WP_338392059.1">
    <property type="nucleotide sequence ID" value="NZ_AP025314.1"/>
</dbReference>
<evidence type="ECO:0000313" key="2">
    <source>
        <dbReference type="EMBL" id="BDD10507.1"/>
    </source>
</evidence>
<protein>
    <submittedName>
        <fullName evidence="2">Uncharacterized protein</fullName>
    </submittedName>
</protein>
<dbReference type="EMBL" id="AP025314">
    <property type="protein sequence ID" value="BDD10507.1"/>
    <property type="molecule type" value="Genomic_DNA"/>
</dbReference>
<feature type="coiled-coil region" evidence="1">
    <location>
        <begin position="52"/>
        <end position="116"/>
    </location>
</feature>
<dbReference type="AlphaFoldDB" id="A0AAU9CYG3"/>
<keyword evidence="3" id="KW-1185">Reference proteome</keyword>
<reference evidence="2 3" key="1">
    <citation type="submission" date="2021-12" db="EMBL/GenBank/DDBJ databases">
        <title>Genome sequencing of bacteria with rrn-lacking chromosome and rrn-plasmid.</title>
        <authorList>
            <person name="Anda M."/>
            <person name="Iwasaki W."/>
        </authorList>
    </citation>
    <scope>NUCLEOTIDE SEQUENCE [LARGE SCALE GENOMIC DNA]</scope>
    <source>
        <strain evidence="2 3">DSM 100852</strain>
    </source>
</reference>
<proteinExistence type="predicted"/>
<dbReference type="KEGG" id="fax:FUAX_29390"/>
<sequence length="175" mass="19913">MKRESLSPENIIESADYAKIATTLVLCQAFLTEGDRYLQDVLHSALGKGKRENSLERAVVRIMERRKELQRNIRTENNNIAEETDELELQRLRGRVKRYEGELEELEADFLAKKSTSFSEVSQTAADFLALSNKYEAYRQAVINYINDYVVPGNIGEGTVVFDGVEYTASLVEQP</sequence>
<keyword evidence="1" id="KW-0175">Coiled coil</keyword>
<name>A0AAU9CYG3_9BACT</name>
<evidence type="ECO:0000313" key="3">
    <source>
        <dbReference type="Proteomes" id="UP001348817"/>
    </source>
</evidence>
<evidence type="ECO:0000256" key="1">
    <source>
        <dbReference type="SAM" id="Coils"/>
    </source>
</evidence>